<comment type="caution">
    <text evidence="3">The sequence shown here is derived from an EMBL/GenBank/DDBJ whole genome shotgun (WGS) entry which is preliminary data.</text>
</comment>
<reference evidence="3" key="1">
    <citation type="submission" date="2022-07" db="EMBL/GenBank/DDBJ databases">
        <title>Draft genome sequence of Zalerion maritima ATCC 34329, a (micro)plastics degrading marine fungus.</title>
        <authorList>
            <person name="Paco A."/>
            <person name="Goncalves M.F.M."/>
            <person name="Rocha-Santos T.A.P."/>
            <person name="Alves A."/>
        </authorList>
    </citation>
    <scope>NUCLEOTIDE SEQUENCE</scope>
    <source>
        <strain evidence="3">ATCC 34329</strain>
    </source>
</reference>
<proteinExistence type="predicted"/>
<dbReference type="Gene3D" id="1.20.1280.50">
    <property type="match status" value="1"/>
</dbReference>
<evidence type="ECO:0000256" key="1">
    <source>
        <dbReference type="SAM" id="MobiDB-lite"/>
    </source>
</evidence>
<gene>
    <name evidence="3" type="ORF">MKZ38_008904</name>
</gene>
<feature type="region of interest" description="Disordered" evidence="1">
    <location>
        <begin position="617"/>
        <end position="747"/>
    </location>
</feature>
<feature type="compositionally biased region" description="Acidic residues" evidence="1">
    <location>
        <begin position="619"/>
        <end position="653"/>
    </location>
</feature>
<accession>A0AAD5RGZ4</accession>
<dbReference type="InterPro" id="IPR001810">
    <property type="entry name" value="F-box_dom"/>
</dbReference>
<sequence length="747" mass="85975">MDNNIEAGSSDDPSDQLMNTYVREIMPNLDQRREFLQRILDLCNFSDRKFLQERLVTSPVDFVSRLPTETVLNIADLIHQPSDILAFRLVSRQWNDIWTSDRVTTAVMSKQIPGFVDKTKFAKRKDPQDPQALAKLYRESYRKWLRRQNGHYDSTVAGAWRYPYDQNFKLEKVVPPRTVKSLEPPAKESQEVLPHAHQVKYSHGRIAWRHDYHIVVDDLRTMKRVIYDIPAQLKLTASAPGFHSIDENLLVAWVRRTVLVWNIETQEMKTLTVPNPIQHCRIGGNVVGLITSEQSILVYEFGGSLRSLDMPEELSKIFNRPIKKKKQNVAMILDPEEVKKGNIYLVSARKVPSSRKDNDEDKQGMIYIVALFKHLRFERKWEHPSFVTGGAWCSLRCCRADNNGMYTLLFESTDAFKPCAKFFNEHQFAECYNHTTELLFDVRKQKFAQHHYHVPYYDDNHAGLMDISDKYTTWRGRMFVDLPHGDDMTTYSECDQDLHAASLLGSLPACDLNENSQPFYSMGGPPLRPDPTEPNQTRHKLLCCWDPCPDIEIDFLLEPWKEELSSRLVLDEHFVLTFGTGGYSAWRFGDSDMAPVRRDEKELRALYGLPREDLNFYGDTDDMDGLDDDDGWESDDLDEDDDEDDDEMDDLDDLPVGGYSMGNLDMGVIDDDNLDDDDDNDDDDDDTDDDLEGNHVLHYNYLDQPHGGDLTHDTIGGDGDQEMVDPENDDDDSAADDDDHNGLFIPD</sequence>
<keyword evidence="4" id="KW-1185">Reference proteome</keyword>
<dbReference type="Pfam" id="PF00646">
    <property type="entry name" value="F-box"/>
    <property type="match status" value="1"/>
</dbReference>
<dbReference type="Proteomes" id="UP001201980">
    <property type="component" value="Unassembled WGS sequence"/>
</dbReference>
<dbReference type="SUPFAM" id="SSF81383">
    <property type="entry name" value="F-box domain"/>
    <property type="match status" value="1"/>
</dbReference>
<evidence type="ECO:0000313" key="4">
    <source>
        <dbReference type="Proteomes" id="UP001201980"/>
    </source>
</evidence>
<organism evidence="3 4">
    <name type="scientific">Zalerion maritima</name>
    <dbReference type="NCBI Taxonomy" id="339359"/>
    <lineage>
        <taxon>Eukaryota</taxon>
        <taxon>Fungi</taxon>
        <taxon>Dikarya</taxon>
        <taxon>Ascomycota</taxon>
        <taxon>Pezizomycotina</taxon>
        <taxon>Sordariomycetes</taxon>
        <taxon>Lulworthiomycetidae</taxon>
        <taxon>Lulworthiales</taxon>
        <taxon>Lulworthiaceae</taxon>
        <taxon>Zalerion</taxon>
    </lineage>
</organism>
<name>A0AAD5RGZ4_9PEZI</name>
<evidence type="ECO:0000313" key="3">
    <source>
        <dbReference type="EMBL" id="KAJ2893229.1"/>
    </source>
</evidence>
<protein>
    <recommendedName>
        <fullName evidence="2">F-box domain-containing protein</fullName>
    </recommendedName>
</protein>
<dbReference type="AlphaFoldDB" id="A0AAD5RGZ4"/>
<dbReference type="InterPro" id="IPR036047">
    <property type="entry name" value="F-box-like_dom_sf"/>
</dbReference>
<evidence type="ECO:0000259" key="2">
    <source>
        <dbReference type="Pfam" id="PF00646"/>
    </source>
</evidence>
<dbReference type="CDD" id="cd09917">
    <property type="entry name" value="F-box_SF"/>
    <property type="match status" value="1"/>
</dbReference>
<feature type="compositionally biased region" description="Acidic residues" evidence="1">
    <location>
        <begin position="719"/>
        <end position="739"/>
    </location>
</feature>
<feature type="domain" description="F-box" evidence="2">
    <location>
        <begin position="64"/>
        <end position="103"/>
    </location>
</feature>
<dbReference type="EMBL" id="JAKWBI020000642">
    <property type="protein sequence ID" value="KAJ2893229.1"/>
    <property type="molecule type" value="Genomic_DNA"/>
</dbReference>
<feature type="compositionally biased region" description="Acidic residues" evidence="1">
    <location>
        <begin position="668"/>
        <end position="691"/>
    </location>
</feature>